<name>A0ABS8P257_9PSEU</name>
<keyword evidence="4" id="KW-1185">Reference proteome</keyword>
<organism evidence="3 4">
    <name type="scientific">Actinomycetospora endophytica</name>
    <dbReference type="NCBI Taxonomy" id="2291215"/>
    <lineage>
        <taxon>Bacteria</taxon>
        <taxon>Bacillati</taxon>
        <taxon>Actinomycetota</taxon>
        <taxon>Actinomycetes</taxon>
        <taxon>Pseudonocardiales</taxon>
        <taxon>Pseudonocardiaceae</taxon>
        <taxon>Actinomycetospora</taxon>
    </lineage>
</organism>
<reference evidence="3 4" key="1">
    <citation type="submission" date="2021-11" db="EMBL/GenBank/DDBJ databases">
        <title>Draft genome sequence of Actinomycetospora sp. SF1 isolated from the rhizosphere soil.</title>
        <authorList>
            <person name="Duangmal K."/>
            <person name="Chantavorakit T."/>
        </authorList>
    </citation>
    <scope>NUCLEOTIDE SEQUENCE [LARGE SCALE GENOMIC DNA]</scope>
    <source>
        <strain evidence="3 4">TBRC 5722</strain>
    </source>
</reference>
<evidence type="ECO:0000256" key="2">
    <source>
        <dbReference type="SAM" id="Phobius"/>
    </source>
</evidence>
<feature type="transmembrane region" description="Helical" evidence="2">
    <location>
        <begin position="130"/>
        <end position="153"/>
    </location>
</feature>
<keyword evidence="2" id="KW-0472">Membrane</keyword>
<evidence type="ECO:0000313" key="4">
    <source>
        <dbReference type="Proteomes" id="UP001199469"/>
    </source>
</evidence>
<accession>A0ABS8P257</accession>
<feature type="transmembrane region" description="Helical" evidence="2">
    <location>
        <begin position="21"/>
        <end position="43"/>
    </location>
</feature>
<keyword evidence="2" id="KW-1133">Transmembrane helix</keyword>
<feature type="transmembrane region" description="Helical" evidence="2">
    <location>
        <begin position="74"/>
        <end position="92"/>
    </location>
</feature>
<feature type="transmembrane region" description="Helical" evidence="2">
    <location>
        <begin position="197"/>
        <end position="218"/>
    </location>
</feature>
<dbReference type="Proteomes" id="UP001199469">
    <property type="component" value="Unassembled WGS sequence"/>
</dbReference>
<feature type="transmembrane region" description="Helical" evidence="2">
    <location>
        <begin position="165"/>
        <end position="185"/>
    </location>
</feature>
<feature type="region of interest" description="Disordered" evidence="1">
    <location>
        <begin position="287"/>
        <end position="422"/>
    </location>
</feature>
<keyword evidence="2" id="KW-0812">Transmembrane</keyword>
<proteinExistence type="predicted"/>
<feature type="compositionally biased region" description="Low complexity" evidence="1">
    <location>
        <begin position="388"/>
        <end position="399"/>
    </location>
</feature>
<protein>
    <submittedName>
        <fullName evidence="3">Uncharacterized protein</fullName>
    </submittedName>
</protein>
<sequence>MNTTDVSPGTAPMSTEGLLRVGLHLLLAALPLLAISAHVFGLITMNWSAALLVVPLATAIVALTIFAPHPEERVILHGFLWGMLACALYDVFRLDTVYMLGWWADFIPTMGTWIIGDGASKTAGAWVGYLWRYLGDGGGIGVTFFVGAAFIGLHHRPPKQVVGASVAFAVFPVWAGLIATVWLAPRGQSLMFPLTPTTITLSLIGHLIFGLIMGLGFVKTRSAERFWPWAPVIGGMAPASHTVYFPADSRPALPPAGHPQPVGWPAATSGPVPVAATAQVAATAHRVAPPTTGERPVVVPPPPPLPAGHPSGPLPASTSSGPMPRQERPAAGHPSGPMPRQEQPVGGHPSGPLPAAGHPSGPLPAAARTGSQPVAARTGSQPAAARVGSGSSESESSGGPDTGRTRTATPPAGQTLDPETWALWQRQLATTIKGRRTHRWR</sequence>
<comment type="caution">
    <text evidence="3">The sequence shown here is derived from an EMBL/GenBank/DDBJ whole genome shotgun (WGS) entry which is preliminary data.</text>
</comment>
<gene>
    <name evidence="3" type="ORF">LQ327_02885</name>
</gene>
<feature type="transmembrane region" description="Helical" evidence="2">
    <location>
        <begin position="49"/>
        <end position="67"/>
    </location>
</feature>
<feature type="compositionally biased region" description="Low complexity" evidence="1">
    <location>
        <begin position="308"/>
        <end position="317"/>
    </location>
</feature>
<evidence type="ECO:0000256" key="1">
    <source>
        <dbReference type="SAM" id="MobiDB-lite"/>
    </source>
</evidence>
<evidence type="ECO:0000313" key="3">
    <source>
        <dbReference type="EMBL" id="MCD2192342.1"/>
    </source>
</evidence>
<dbReference type="RefSeq" id="WP_230730019.1">
    <property type="nucleotide sequence ID" value="NZ_JAJNDB010000001.1"/>
</dbReference>
<feature type="compositionally biased region" description="Pro residues" evidence="1">
    <location>
        <begin position="298"/>
        <end position="307"/>
    </location>
</feature>
<dbReference type="EMBL" id="JAJNDB010000001">
    <property type="protein sequence ID" value="MCD2192342.1"/>
    <property type="molecule type" value="Genomic_DNA"/>
</dbReference>